<accession>A0AB39T1E1</accession>
<dbReference type="EMBL" id="CP163444">
    <property type="protein sequence ID" value="XDQ72727.1"/>
    <property type="molecule type" value="Genomic_DNA"/>
</dbReference>
<protein>
    <submittedName>
        <fullName evidence="2">Uncharacterized protein</fullName>
    </submittedName>
</protein>
<feature type="compositionally biased region" description="Basic and acidic residues" evidence="1">
    <location>
        <begin position="64"/>
        <end position="75"/>
    </location>
</feature>
<evidence type="ECO:0000313" key="2">
    <source>
        <dbReference type="EMBL" id="XDQ72727.1"/>
    </source>
</evidence>
<reference evidence="2" key="1">
    <citation type="submission" date="2024-07" db="EMBL/GenBank/DDBJ databases">
        <authorList>
            <person name="Yu S.T."/>
        </authorList>
    </citation>
    <scope>NUCLEOTIDE SEQUENCE</scope>
    <source>
        <strain evidence="2">R44</strain>
    </source>
</reference>
<sequence>MALCAECERAGAAHPVREPVLVGDVLAGLADIVALPAARALSAVPDVSSAVPQQRAPSPAACDRGGRRAEWHRTA</sequence>
<dbReference type="RefSeq" id="WP_369145357.1">
    <property type="nucleotide sequence ID" value="NZ_CP163444.1"/>
</dbReference>
<dbReference type="AlphaFoldDB" id="A0AB39T1E1"/>
<gene>
    <name evidence="2" type="ORF">AB5J54_20460</name>
</gene>
<organism evidence="2">
    <name type="scientific">Streptomyces sp. R44</name>
    <dbReference type="NCBI Taxonomy" id="3238633"/>
    <lineage>
        <taxon>Bacteria</taxon>
        <taxon>Bacillati</taxon>
        <taxon>Actinomycetota</taxon>
        <taxon>Actinomycetes</taxon>
        <taxon>Kitasatosporales</taxon>
        <taxon>Streptomycetaceae</taxon>
        <taxon>Streptomyces</taxon>
    </lineage>
</organism>
<evidence type="ECO:0000256" key="1">
    <source>
        <dbReference type="SAM" id="MobiDB-lite"/>
    </source>
</evidence>
<proteinExistence type="predicted"/>
<feature type="region of interest" description="Disordered" evidence="1">
    <location>
        <begin position="46"/>
        <end position="75"/>
    </location>
</feature>
<name>A0AB39T1E1_9ACTN</name>